<evidence type="ECO:0000256" key="5">
    <source>
        <dbReference type="SAM" id="Phobius"/>
    </source>
</evidence>
<dbReference type="Proteomes" id="UP000199614">
    <property type="component" value="Unassembled WGS sequence"/>
</dbReference>
<dbReference type="GO" id="GO:0004129">
    <property type="term" value="F:cytochrome-c oxidase activity"/>
    <property type="evidence" value="ECO:0007669"/>
    <property type="project" value="InterPro"/>
</dbReference>
<dbReference type="SUPFAM" id="SSF81442">
    <property type="entry name" value="Cytochrome c oxidase subunit I-like"/>
    <property type="match status" value="1"/>
</dbReference>
<dbReference type="Pfam" id="PF00115">
    <property type="entry name" value="COX1"/>
    <property type="match status" value="1"/>
</dbReference>
<gene>
    <name evidence="7" type="ORF">SAMN05216207_11432</name>
</gene>
<dbReference type="GO" id="GO:0020037">
    <property type="term" value="F:heme binding"/>
    <property type="evidence" value="ECO:0007669"/>
    <property type="project" value="InterPro"/>
</dbReference>
<feature type="domain" description="Cytochrome oxidase subunit I profile" evidence="6">
    <location>
        <begin position="27"/>
        <end position="92"/>
    </location>
</feature>
<protein>
    <submittedName>
        <fullName evidence="7">Cytochrome c oxidase subunit 1</fullName>
    </submittedName>
</protein>
<evidence type="ECO:0000256" key="3">
    <source>
        <dbReference type="ARBA" id="ARBA00025218"/>
    </source>
</evidence>
<name>A0A1I5IWZ8_PSUAM</name>
<keyword evidence="5" id="KW-0812">Transmembrane</keyword>
<dbReference type="RefSeq" id="WP_177238902.1">
    <property type="nucleotide sequence ID" value="NZ_FOUY01000143.1"/>
</dbReference>
<dbReference type="InterPro" id="IPR036927">
    <property type="entry name" value="Cyt_c_oxase-like_su1_sf"/>
</dbReference>
<keyword evidence="8" id="KW-1185">Reference proteome</keyword>
<sequence>MTQVDPRPVSLDTHPPRRSGKGSVVLRMLRTTDPKDISILYMVTSFGFFMVGGVMALLIRAELARPELQFLSTEQYNQLFTMHGTIMLLLFA</sequence>
<dbReference type="EMBL" id="FOUY01000143">
    <property type="protein sequence ID" value="SFO64681.1"/>
    <property type="molecule type" value="Genomic_DNA"/>
</dbReference>
<dbReference type="InterPro" id="IPR000883">
    <property type="entry name" value="Cyt_C_Oxase_1"/>
</dbReference>
<dbReference type="GO" id="GO:0009060">
    <property type="term" value="P:aerobic respiration"/>
    <property type="evidence" value="ECO:0007669"/>
    <property type="project" value="InterPro"/>
</dbReference>
<keyword evidence="2" id="KW-0249">Electron transport</keyword>
<evidence type="ECO:0000256" key="4">
    <source>
        <dbReference type="SAM" id="MobiDB-lite"/>
    </source>
</evidence>
<keyword evidence="5" id="KW-1133">Transmembrane helix</keyword>
<dbReference type="PANTHER" id="PTHR10422:SF18">
    <property type="entry name" value="CYTOCHROME C OXIDASE SUBUNIT 1"/>
    <property type="match status" value="1"/>
</dbReference>
<dbReference type="PANTHER" id="PTHR10422">
    <property type="entry name" value="CYTOCHROME C OXIDASE SUBUNIT 1"/>
    <property type="match status" value="1"/>
</dbReference>
<dbReference type="AlphaFoldDB" id="A0A1I5IWZ8"/>
<proteinExistence type="predicted"/>
<keyword evidence="5" id="KW-0472">Membrane</keyword>
<dbReference type="InterPro" id="IPR023616">
    <property type="entry name" value="Cyt_c_oxase-like_su1_dom"/>
</dbReference>
<keyword evidence="1" id="KW-0813">Transport</keyword>
<dbReference type="GO" id="GO:0015990">
    <property type="term" value="P:electron transport coupled proton transport"/>
    <property type="evidence" value="ECO:0007669"/>
    <property type="project" value="TreeGrafter"/>
</dbReference>
<evidence type="ECO:0000313" key="8">
    <source>
        <dbReference type="Proteomes" id="UP000199614"/>
    </source>
</evidence>
<feature type="non-terminal residue" evidence="7">
    <location>
        <position position="92"/>
    </location>
</feature>
<evidence type="ECO:0000256" key="1">
    <source>
        <dbReference type="ARBA" id="ARBA00022660"/>
    </source>
</evidence>
<dbReference type="GO" id="GO:0022904">
    <property type="term" value="P:respiratory electron transport chain"/>
    <property type="evidence" value="ECO:0007669"/>
    <property type="project" value="TreeGrafter"/>
</dbReference>
<feature type="region of interest" description="Disordered" evidence="4">
    <location>
        <begin position="1"/>
        <end position="23"/>
    </location>
</feature>
<evidence type="ECO:0000313" key="7">
    <source>
        <dbReference type="EMBL" id="SFO64681.1"/>
    </source>
</evidence>
<dbReference type="GO" id="GO:0016020">
    <property type="term" value="C:membrane"/>
    <property type="evidence" value="ECO:0007669"/>
    <property type="project" value="InterPro"/>
</dbReference>
<dbReference type="PROSITE" id="PS50855">
    <property type="entry name" value="COX1"/>
    <property type="match status" value="1"/>
</dbReference>
<dbReference type="Gene3D" id="1.20.210.10">
    <property type="entry name" value="Cytochrome c oxidase-like, subunit I domain"/>
    <property type="match status" value="1"/>
</dbReference>
<comment type="function">
    <text evidence="3">Cytochrome c oxidase is the component of the respiratory chain that catalyzes the reduction of oxygen to water. Subunits 1-3 form the functional core of the enzyme complex. CO I is the catalytic subunit of the enzyme. Electrons originating in cytochrome c are transferred via the copper A center of subunit 2 and heme A of subunit 1 to the bimetallic center formed by heme A3 and copper B.</text>
</comment>
<accession>A0A1I5IWZ8</accession>
<keyword evidence="1" id="KW-0679">Respiratory chain</keyword>
<dbReference type="STRING" id="260086.SAMN05216207_11432"/>
<reference evidence="7 8" key="1">
    <citation type="submission" date="2016-10" db="EMBL/GenBank/DDBJ databases">
        <authorList>
            <person name="de Groot N.N."/>
        </authorList>
    </citation>
    <scope>NUCLEOTIDE SEQUENCE [LARGE SCALE GENOMIC DNA]</scope>
    <source>
        <strain evidence="7 8">CGMCC 4.1877</strain>
    </source>
</reference>
<evidence type="ECO:0000256" key="2">
    <source>
        <dbReference type="ARBA" id="ARBA00022982"/>
    </source>
</evidence>
<feature type="transmembrane region" description="Helical" evidence="5">
    <location>
        <begin position="39"/>
        <end position="59"/>
    </location>
</feature>
<evidence type="ECO:0000259" key="6">
    <source>
        <dbReference type="PROSITE" id="PS50855"/>
    </source>
</evidence>
<organism evidence="7 8">
    <name type="scientific">Pseudonocardia ammonioxydans</name>
    <dbReference type="NCBI Taxonomy" id="260086"/>
    <lineage>
        <taxon>Bacteria</taxon>
        <taxon>Bacillati</taxon>
        <taxon>Actinomycetota</taxon>
        <taxon>Actinomycetes</taxon>
        <taxon>Pseudonocardiales</taxon>
        <taxon>Pseudonocardiaceae</taxon>
        <taxon>Pseudonocardia</taxon>
    </lineage>
</organism>
<dbReference type="PRINTS" id="PR01165">
    <property type="entry name" value="CYCOXIDASEI"/>
</dbReference>